<dbReference type="GO" id="GO:0016757">
    <property type="term" value="F:glycosyltransferase activity"/>
    <property type="evidence" value="ECO:0007669"/>
    <property type="project" value="UniProtKB-KW"/>
</dbReference>
<keyword evidence="3" id="KW-1185">Reference proteome</keyword>
<accession>A0ABV5LTU5</accession>
<sequence>MADQTTDPATAPGPRTGGGPDGRPTGGRARAWVLLKQLPARADSGGRQRSRAALDAYAAVFDEVHVVGFDRWPTWREDLPPHVQVHEIDAPRPTPGAVLRSSVFAGKWYSPEIAALLSAEVRGLDVLHVDFPQMAVNVPADVRIDVLDLHNIEADLLRRRLRTEHGLLGRLLAPEVARFARFELSAARRAVHVTACSRLDQEVLREAGVPSTFVPNGVVVPEQPAPPAPGEGRAIFVGAMDYGPNKAALRWFLDEVWPRVRVAAPQARFTAVGRGLAGSHPRPAGEPEGAEFASDVDSLDPYYAAADVCVVPLLSGGGTKIKLVEAMTRGRAVVTTSLGLEGLEEHRDVVRVADGAEAFATALAGLLTDPATARELGAAARERTATFSWESSMEALRDLLQKIRHQM</sequence>
<gene>
    <name evidence="2" type="ORF">ACFFVI_10950</name>
</gene>
<feature type="region of interest" description="Disordered" evidence="1">
    <location>
        <begin position="1"/>
        <end position="27"/>
    </location>
</feature>
<dbReference type="EMBL" id="JBHMDM010000005">
    <property type="protein sequence ID" value="MFB9377489.1"/>
    <property type="molecule type" value="Genomic_DNA"/>
</dbReference>
<dbReference type="Gene3D" id="3.40.50.2000">
    <property type="entry name" value="Glycogen Phosphorylase B"/>
    <property type="match status" value="2"/>
</dbReference>
<dbReference type="CDD" id="cd03801">
    <property type="entry name" value="GT4_PimA-like"/>
    <property type="match status" value="1"/>
</dbReference>
<dbReference type="Pfam" id="PF13692">
    <property type="entry name" value="Glyco_trans_1_4"/>
    <property type="match status" value="1"/>
</dbReference>
<evidence type="ECO:0000313" key="3">
    <source>
        <dbReference type="Proteomes" id="UP001589748"/>
    </source>
</evidence>
<feature type="compositionally biased region" description="Gly residues" evidence="1">
    <location>
        <begin position="15"/>
        <end position="25"/>
    </location>
</feature>
<dbReference type="EC" id="2.4.-.-" evidence="2"/>
<name>A0ABV5LTU5_9ACTN</name>
<feature type="compositionally biased region" description="Low complexity" evidence="1">
    <location>
        <begin position="1"/>
        <end position="14"/>
    </location>
</feature>
<dbReference type="SUPFAM" id="SSF53756">
    <property type="entry name" value="UDP-Glycosyltransferase/glycogen phosphorylase"/>
    <property type="match status" value="1"/>
</dbReference>
<protein>
    <submittedName>
        <fullName evidence="2">Glycosyltransferase family 4 protein</fullName>
        <ecNumber evidence="2">2.4.-.-</ecNumber>
    </submittedName>
</protein>
<evidence type="ECO:0000256" key="1">
    <source>
        <dbReference type="SAM" id="MobiDB-lite"/>
    </source>
</evidence>
<dbReference type="PANTHER" id="PTHR12526">
    <property type="entry name" value="GLYCOSYLTRANSFERASE"/>
    <property type="match status" value="1"/>
</dbReference>
<comment type="caution">
    <text evidence="2">The sequence shown here is derived from an EMBL/GenBank/DDBJ whole genome shotgun (WGS) entry which is preliminary data.</text>
</comment>
<keyword evidence="2" id="KW-0328">Glycosyltransferase</keyword>
<organism evidence="2 3">
    <name type="scientific">Kineococcus gynurae</name>
    <dbReference type="NCBI Taxonomy" id="452979"/>
    <lineage>
        <taxon>Bacteria</taxon>
        <taxon>Bacillati</taxon>
        <taxon>Actinomycetota</taxon>
        <taxon>Actinomycetes</taxon>
        <taxon>Kineosporiales</taxon>
        <taxon>Kineosporiaceae</taxon>
        <taxon>Kineococcus</taxon>
    </lineage>
</organism>
<evidence type="ECO:0000313" key="2">
    <source>
        <dbReference type="EMBL" id="MFB9377489.1"/>
    </source>
</evidence>
<reference evidence="2 3" key="1">
    <citation type="submission" date="2024-09" db="EMBL/GenBank/DDBJ databases">
        <authorList>
            <person name="Sun Q."/>
            <person name="Mori K."/>
        </authorList>
    </citation>
    <scope>NUCLEOTIDE SEQUENCE [LARGE SCALE GENOMIC DNA]</scope>
    <source>
        <strain evidence="2 3">TISTR 1856</strain>
    </source>
</reference>
<keyword evidence="2" id="KW-0808">Transferase</keyword>
<dbReference type="RefSeq" id="WP_380139024.1">
    <property type="nucleotide sequence ID" value="NZ_JBHLUI010000010.1"/>
</dbReference>
<dbReference type="PANTHER" id="PTHR12526:SF600">
    <property type="entry name" value="GLYCOSYL TRANSFERASE GROUP 1"/>
    <property type="match status" value="1"/>
</dbReference>
<dbReference type="Proteomes" id="UP001589748">
    <property type="component" value="Unassembled WGS sequence"/>
</dbReference>
<proteinExistence type="predicted"/>